<dbReference type="Proteomes" id="UP001149140">
    <property type="component" value="Unassembled WGS sequence"/>
</dbReference>
<feature type="transmembrane region" description="Helical" evidence="6">
    <location>
        <begin position="397"/>
        <end position="423"/>
    </location>
</feature>
<gene>
    <name evidence="7" type="ORF">OM076_21595</name>
</gene>
<feature type="transmembrane region" description="Helical" evidence="6">
    <location>
        <begin position="158"/>
        <end position="180"/>
    </location>
</feature>
<keyword evidence="8" id="KW-1185">Reference proteome</keyword>
<feature type="transmembrane region" description="Helical" evidence="6">
    <location>
        <begin position="192"/>
        <end position="209"/>
    </location>
</feature>
<dbReference type="AlphaFoldDB" id="A0A9X3S6U9"/>
<dbReference type="GO" id="GO:0016020">
    <property type="term" value="C:membrane"/>
    <property type="evidence" value="ECO:0007669"/>
    <property type="project" value="UniProtKB-SubCell"/>
</dbReference>
<keyword evidence="4 6" id="KW-1133">Transmembrane helix</keyword>
<feature type="transmembrane region" description="Helical" evidence="6">
    <location>
        <begin position="277"/>
        <end position="296"/>
    </location>
</feature>
<feature type="transmembrane region" description="Helical" evidence="6">
    <location>
        <begin position="324"/>
        <end position="345"/>
    </location>
</feature>
<sequence>MAETVAPQQQQSDDERRLAELGYTQALQRSWSSFSNFAISFTIISVLAGCFTTYGQAWNNGGPIAISWGWPIICGLILLVAFSMSELVSAYPTAGGIYYWASTLGGPKWGWFTGWFNLVGLVGVVASVDYGCAQFMNATFTLFALNLGFANWGDSAHILSETFLLFMVILTIHALINIYSSPLVALFNNISVFWHVAGVTAIVLVLAFVPDTHQSVDFVFTQTINNSGFGGGMFWFYVLPLGFLLTMYTQTGYDASAHISEETHGAAKAAAQGVWRAVFWSGVGGWIVLLAITFAATDVAGINKGAGSSLAVFATSLPEGWQKVVVLIATIGQLFCGMACVTSCSRMTYAFSRDRAVPGWRMWTRLNHHRVPAYAVVFSCVAALIMTLPALEGDANGAPYAFFAVVSICVIGLYIAYVLPIYLRWRKGDDFVPGPWTLGQKYKWINPAAIIWVAICVIIFCLPFTPAAVPWRDEFDWKYVNYAPITVGAVLLIVGIWWAVRAKHTFTGPVRTVEFDDGAGLQ</sequence>
<feature type="transmembrane region" description="Helical" evidence="6">
    <location>
        <begin position="229"/>
        <end position="248"/>
    </location>
</feature>
<evidence type="ECO:0000313" key="7">
    <source>
        <dbReference type="EMBL" id="MDA0162883.1"/>
    </source>
</evidence>
<evidence type="ECO:0000256" key="2">
    <source>
        <dbReference type="ARBA" id="ARBA00022448"/>
    </source>
</evidence>
<reference evidence="7" key="1">
    <citation type="submission" date="2022-10" db="EMBL/GenBank/DDBJ databases">
        <title>The WGS of Solirubrobacter ginsenosidimutans DSM 21036.</title>
        <authorList>
            <person name="Jiang Z."/>
        </authorList>
    </citation>
    <scope>NUCLEOTIDE SEQUENCE</scope>
    <source>
        <strain evidence="7">DSM 21036</strain>
    </source>
</reference>
<dbReference type="GO" id="GO:0022857">
    <property type="term" value="F:transmembrane transporter activity"/>
    <property type="evidence" value="ECO:0007669"/>
    <property type="project" value="InterPro"/>
</dbReference>
<dbReference type="Gene3D" id="1.20.1740.10">
    <property type="entry name" value="Amino acid/polyamine transporter I"/>
    <property type="match status" value="1"/>
</dbReference>
<dbReference type="Pfam" id="PF13520">
    <property type="entry name" value="AA_permease_2"/>
    <property type="match status" value="1"/>
</dbReference>
<feature type="transmembrane region" description="Helical" evidence="6">
    <location>
        <begin position="37"/>
        <end position="56"/>
    </location>
</feature>
<dbReference type="RefSeq" id="WP_270042123.1">
    <property type="nucleotide sequence ID" value="NZ_JAPDOD010000021.1"/>
</dbReference>
<dbReference type="InterPro" id="IPR002293">
    <property type="entry name" value="AA/rel_permease1"/>
</dbReference>
<dbReference type="PANTHER" id="PTHR45649:SF26">
    <property type="entry name" value="OS04G0435100 PROTEIN"/>
    <property type="match status" value="1"/>
</dbReference>
<dbReference type="EMBL" id="JAPDOD010000021">
    <property type="protein sequence ID" value="MDA0162883.1"/>
    <property type="molecule type" value="Genomic_DNA"/>
</dbReference>
<evidence type="ECO:0000256" key="6">
    <source>
        <dbReference type="SAM" id="Phobius"/>
    </source>
</evidence>
<evidence type="ECO:0000256" key="3">
    <source>
        <dbReference type="ARBA" id="ARBA00022692"/>
    </source>
</evidence>
<dbReference type="PANTHER" id="PTHR45649">
    <property type="entry name" value="AMINO-ACID PERMEASE BAT1"/>
    <property type="match status" value="1"/>
</dbReference>
<evidence type="ECO:0000313" key="8">
    <source>
        <dbReference type="Proteomes" id="UP001149140"/>
    </source>
</evidence>
<feature type="transmembrane region" description="Helical" evidence="6">
    <location>
        <begin position="444"/>
        <end position="467"/>
    </location>
</feature>
<feature type="transmembrane region" description="Helical" evidence="6">
    <location>
        <begin position="371"/>
        <end position="391"/>
    </location>
</feature>
<proteinExistence type="predicted"/>
<dbReference type="PIRSF" id="PIRSF006060">
    <property type="entry name" value="AA_transporter"/>
    <property type="match status" value="1"/>
</dbReference>
<comment type="caution">
    <text evidence="7">The sequence shown here is derived from an EMBL/GenBank/DDBJ whole genome shotgun (WGS) entry which is preliminary data.</text>
</comment>
<evidence type="ECO:0000256" key="4">
    <source>
        <dbReference type="ARBA" id="ARBA00022989"/>
    </source>
</evidence>
<feature type="transmembrane region" description="Helical" evidence="6">
    <location>
        <begin position="68"/>
        <end position="89"/>
    </location>
</feature>
<feature type="transmembrane region" description="Helical" evidence="6">
    <location>
        <begin position="479"/>
        <end position="500"/>
    </location>
</feature>
<feature type="transmembrane region" description="Helical" evidence="6">
    <location>
        <begin position="109"/>
        <end position="128"/>
    </location>
</feature>
<keyword evidence="5 6" id="KW-0472">Membrane</keyword>
<keyword evidence="2" id="KW-0813">Transport</keyword>
<keyword evidence="3 6" id="KW-0812">Transmembrane</keyword>
<name>A0A9X3S6U9_9ACTN</name>
<evidence type="ECO:0000256" key="5">
    <source>
        <dbReference type="ARBA" id="ARBA00023136"/>
    </source>
</evidence>
<evidence type="ECO:0000256" key="1">
    <source>
        <dbReference type="ARBA" id="ARBA00004141"/>
    </source>
</evidence>
<organism evidence="7 8">
    <name type="scientific">Solirubrobacter ginsenosidimutans</name>
    <dbReference type="NCBI Taxonomy" id="490573"/>
    <lineage>
        <taxon>Bacteria</taxon>
        <taxon>Bacillati</taxon>
        <taxon>Actinomycetota</taxon>
        <taxon>Thermoleophilia</taxon>
        <taxon>Solirubrobacterales</taxon>
        <taxon>Solirubrobacteraceae</taxon>
        <taxon>Solirubrobacter</taxon>
    </lineage>
</organism>
<accession>A0A9X3S6U9</accession>
<comment type="subcellular location">
    <subcellularLocation>
        <location evidence="1">Membrane</location>
        <topology evidence="1">Multi-pass membrane protein</topology>
    </subcellularLocation>
</comment>
<protein>
    <submittedName>
        <fullName evidence="7">Amino acid permease</fullName>
    </submittedName>
</protein>